<dbReference type="Gene3D" id="3.60.15.10">
    <property type="entry name" value="Ribonuclease Z/Hydroxyacylglutathione hydrolase-like"/>
    <property type="match status" value="1"/>
</dbReference>
<dbReference type="PROSITE" id="PS51318">
    <property type="entry name" value="TAT"/>
    <property type="match status" value="1"/>
</dbReference>
<accession>A0A7W6KG64</accession>
<comment type="caution">
    <text evidence="3">The sequence shown here is derived from an EMBL/GenBank/DDBJ whole genome shotgun (WGS) entry which is preliminary data.</text>
</comment>
<dbReference type="EMBL" id="JACIDZ010000001">
    <property type="protein sequence ID" value="MBB4120663.1"/>
    <property type="molecule type" value="Genomic_DNA"/>
</dbReference>
<dbReference type="InterPro" id="IPR036866">
    <property type="entry name" value="RibonucZ/Hydroxyglut_hydro"/>
</dbReference>
<dbReference type="RefSeq" id="WP_183482286.1">
    <property type="nucleotide sequence ID" value="NZ_JACIDZ010000001.1"/>
</dbReference>
<keyword evidence="1" id="KW-0732">Signal</keyword>
<dbReference type="AlphaFoldDB" id="A0A7W6KG64"/>
<evidence type="ECO:0000259" key="2">
    <source>
        <dbReference type="SMART" id="SM00849"/>
    </source>
</evidence>
<feature type="chain" id="PRO_5030535081" evidence="1">
    <location>
        <begin position="27"/>
        <end position="297"/>
    </location>
</feature>
<evidence type="ECO:0000313" key="4">
    <source>
        <dbReference type="Proteomes" id="UP000530571"/>
    </source>
</evidence>
<feature type="domain" description="Metallo-beta-lactamase" evidence="2">
    <location>
        <begin position="44"/>
        <end position="231"/>
    </location>
</feature>
<keyword evidence="3" id="KW-0378">Hydrolase</keyword>
<dbReference type="Pfam" id="PF00753">
    <property type="entry name" value="Lactamase_B"/>
    <property type="match status" value="1"/>
</dbReference>
<dbReference type="SUPFAM" id="SSF56281">
    <property type="entry name" value="Metallo-hydrolase/oxidoreductase"/>
    <property type="match status" value="1"/>
</dbReference>
<dbReference type="InterPro" id="IPR001279">
    <property type="entry name" value="Metallo-B-lactamas"/>
</dbReference>
<reference evidence="3 4" key="1">
    <citation type="submission" date="2020-08" db="EMBL/GenBank/DDBJ databases">
        <title>Genomic Encyclopedia of Type Strains, Phase IV (KMG-IV): sequencing the most valuable type-strain genomes for metagenomic binning, comparative biology and taxonomic classification.</title>
        <authorList>
            <person name="Goeker M."/>
        </authorList>
    </citation>
    <scope>NUCLEOTIDE SEQUENCE [LARGE SCALE GENOMIC DNA]</scope>
    <source>
        <strain evidence="3 4">DSM 28101</strain>
    </source>
</reference>
<evidence type="ECO:0000313" key="3">
    <source>
        <dbReference type="EMBL" id="MBB4120663.1"/>
    </source>
</evidence>
<name>A0A7W6KG64_9HYPH</name>
<sequence>MITRRETLKLSLAASALAMAGRRAFAAGAPLDWQVFQAGQAGFRRTPVLVSGATEAILLDGGFTLSDGRALAQAIRDTGKTLTTIYVSCSDPDYYFGLGPVVEAFPEAKVIARTVTVEAINGNVESKLATWGPMLKDNGPQSLAEVVIPTPSDQPSLELEGQTIEIAEISAMHDRRYLWVPSLEAVFGGVLVFSGVHVWVADSAAPEQRAAWVAALDEIIARQPKIVVPGHKTEEAPGGVEAAIFTRDYLLAFDEELEKAADSAALIAAMTTRYPDLADASSLELGAKVATGEMKWG</sequence>
<dbReference type="SMART" id="SM00849">
    <property type="entry name" value="Lactamase_B"/>
    <property type="match status" value="1"/>
</dbReference>
<gene>
    <name evidence="3" type="ORF">GGR30_000558</name>
</gene>
<dbReference type="PANTHER" id="PTHR42951:SF14">
    <property type="entry name" value="METALLO-BETA-LACTAMASE SUPERFAMILY PROTEIN"/>
    <property type="match status" value="1"/>
</dbReference>
<protein>
    <submittedName>
        <fullName evidence="3">Glyoxylase-like metal-dependent hydrolase (Beta-lactamase superfamily II)</fullName>
    </submittedName>
</protein>
<dbReference type="GO" id="GO:0016787">
    <property type="term" value="F:hydrolase activity"/>
    <property type="evidence" value="ECO:0007669"/>
    <property type="project" value="UniProtKB-KW"/>
</dbReference>
<dbReference type="PANTHER" id="PTHR42951">
    <property type="entry name" value="METALLO-BETA-LACTAMASE DOMAIN-CONTAINING"/>
    <property type="match status" value="1"/>
</dbReference>
<dbReference type="InterPro" id="IPR006311">
    <property type="entry name" value="TAT_signal"/>
</dbReference>
<evidence type="ECO:0000256" key="1">
    <source>
        <dbReference type="SAM" id="SignalP"/>
    </source>
</evidence>
<dbReference type="Proteomes" id="UP000530571">
    <property type="component" value="Unassembled WGS sequence"/>
</dbReference>
<proteinExistence type="predicted"/>
<keyword evidence="4" id="KW-1185">Reference proteome</keyword>
<organism evidence="3 4">
    <name type="scientific">Martelella radicis</name>
    <dbReference type="NCBI Taxonomy" id="1397476"/>
    <lineage>
        <taxon>Bacteria</taxon>
        <taxon>Pseudomonadati</taxon>
        <taxon>Pseudomonadota</taxon>
        <taxon>Alphaproteobacteria</taxon>
        <taxon>Hyphomicrobiales</taxon>
        <taxon>Aurantimonadaceae</taxon>
        <taxon>Martelella</taxon>
    </lineage>
</organism>
<dbReference type="InterPro" id="IPR050855">
    <property type="entry name" value="NDM-1-like"/>
</dbReference>
<feature type="signal peptide" evidence="1">
    <location>
        <begin position="1"/>
        <end position="26"/>
    </location>
</feature>
<dbReference type="CDD" id="cd07739">
    <property type="entry name" value="metallo-hydrolase-like_MBL-fold"/>
    <property type="match status" value="1"/>
</dbReference>